<dbReference type="Pfam" id="PF13808">
    <property type="entry name" value="DDE_Tnp_1_assoc"/>
    <property type="match status" value="1"/>
</dbReference>
<feature type="domain" description="H repeat-associated protein N-terminal" evidence="2">
    <location>
        <begin position="26"/>
        <end position="112"/>
    </location>
</feature>
<evidence type="ECO:0000313" key="4">
    <source>
        <dbReference type="EMBL" id="GHO46044.1"/>
    </source>
</evidence>
<sequence length="409" mass="46247">MDYNIWTLTARAEEDPERVPVTSLYQSLQALSDKRRGQGKRYELALILSLLVLAKLAGQKTLSGATEWIRHRGGVLAQRFGLRREKMPCQMTYCNVLARVDDKHLDVLLSAFFTRWEAQSRCGEEPSRLHTPSAQADHAHIAIDGKTLRGTTQGAHPVHQLSCYEVATGTVLWHCNVGEKENEISALKPLLTSTCVSGRILTLDAMHTQRALCALVQQLGGDYLLIAKGNQPTLREDIADLLDDPFPDRRRWQQAETWSKGHGRLEHRQLLCSPDLNEWFGRDWVGIEQVFRLQRTTRLLKSGKMRHEVVYGISSLSLRQAPPARILELIRAHWAIENRLHYRRDVSLGEDSCQTRTGSVPSLLAQLNSTALSLMDHLGVRNVARQMRFLDAHLDQALNLLLTGQCSVY</sequence>
<dbReference type="NCBIfam" id="NF033564">
    <property type="entry name" value="transpos_ISAs1"/>
    <property type="match status" value="1"/>
</dbReference>
<dbReference type="Pfam" id="PF01609">
    <property type="entry name" value="DDE_Tnp_1"/>
    <property type="match status" value="1"/>
</dbReference>
<dbReference type="GO" id="GO:0004803">
    <property type="term" value="F:transposase activity"/>
    <property type="evidence" value="ECO:0007669"/>
    <property type="project" value="InterPro"/>
</dbReference>
<dbReference type="InterPro" id="IPR047647">
    <property type="entry name" value="ISAs1_transpos"/>
</dbReference>
<comment type="caution">
    <text evidence="4">The sequence shown here is derived from an EMBL/GenBank/DDBJ whole genome shotgun (WGS) entry which is preliminary data.</text>
</comment>
<evidence type="ECO:0000313" key="6">
    <source>
        <dbReference type="EMBL" id="GHO50884.1"/>
    </source>
</evidence>
<dbReference type="EMBL" id="BNJF01000001">
    <property type="protein sequence ID" value="GHO42070.1"/>
    <property type="molecule type" value="Genomic_DNA"/>
</dbReference>
<evidence type="ECO:0008006" key="8">
    <source>
        <dbReference type="Google" id="ProtNLM"/>
    </source>
</evidence>
<dbReference type="Proteomes" id="UP000612362">
    <property type="component" value="Unassembled WGS sequence"/>
</dbReference>
<dbReference type="EMBL" id="BNJF01000005">
    <property type="protein sequence ID" value="GHO49244.1"/>
    <property type="molecule type" value="Genomic_DNA"/>
</dbReference>
<dbReference type="GO" id="GO:0006313">
    <property type="term" value="P:DNA transposition"/>
    <property type="evidence" value="ECO:0007669"/>
    <property type="project" value="InterPro"/>
</dbReference>
<protein>
    <recommendedName>
        <fullName evidence="8">ISAs1 family transposase</fullName>
    </recommendedName>
</protein>
<evidence type="ECO:0000259" key="2">
    <source>
        <dbReference type="Pfam" id="PF13808"/>
    </source>
</evidence>
<evidence type="ECO:0000259" key="1">
    <source>
        <dbReference type="Pfam" id="PF01609"/>
    </source>
</evidence>
<evidence type="ECO:0000313" key="7">
    <source>
        <dbReference type="Proteomes" id="UP000612362"/>
    </source>
</evidence>
<accession>A0A8J3I7C2</accession>
<dbReference type="RefSeq" id="WP_220191658.1">
    <property type="nucleotide sequence ID" value="NZ_BNJF01000001.1"/>
</dbReference>
<dbReference type="GO" id="GO:0003677">
    <property type="term" value="F:DNA binding"/>
    <property type="evidence" value="ECO:0007669"/>
    <property type="project" value="InterPro"/>
</dbReference>
<proteinExistence type="predicted"/>
<evidence type="ECO:0000313" key="3">
    <source>
        <dbReference type="EMBL" id="GHO42070.1"/>
    </source>
</evidence>
<dbReference type="InterPro" id="IPR002559">
    <property type="entry name" value="Transposase_11"/>
</dbReference>
<name>A0A8J3I7C2_9CHLR</name>
<reference evidence="4" key="1">
    <citation type="submission" date="2020-10" db="EMBL/GenBank/DDBJ databases">
        <title>Taxonomic study of unclassified bacteria belonging to the class Ktedonobacteria.</title>
        <authorList>
            <person name="Yabe S."/>
            <person name="Wang C.M."/>
            <person name="Zheng Y."/>
            <person name="Sakai Y."/>
            <person name="Cavaletti L."/>
            <person name="Monciardini P."/>
            <person name="Donadio S."/>
        </authorList>
    </citation>
    <scope>NUCLEOTIDE SEQUENCE</scope>
    <source>
        <strain evidence="4">SOSP1-1</strain>
    </source>
</reference>
<gene>
    <name evidence="3" type="ORF">KSX_02330</name>
    <name evidence="4" type="ORF">KSX_42070</name>
    <name evidence="5" type="ORF">KSX_74070</name>
    <name evidence="6" type="ORF">KSX_90470</name>
</gene>
<keyword evidence="7" id="KW-1185">Reference proteome</keyword>
<evidence type="ECO:0000313" key="5">
    <source>
        <dbReference type="EMBL" id="GHO49244.1"/>
    </source>
</evidence>
<dbReference type="EMBL" id="BNJF01000009">
    <property type="protein sequence ID" value="GHO50884.1"/>
    <property type="molecule type" value="Genomic_DNA"/>
</dbReference>
<dbReference type="PANTHER" id="PTHR30298">
    <property type="entry name" value="H REPEAT-ASSOCIATED PREDICTED TRANSPOSASE"/>
    <property type="match status" value="1"/>
</dbReference>
<dbReference type="EMBL" id="BNJF01000002">
    <property type="protein sequence ID" value="GHO46044.1"/>
    <property type="molecule type" value="Genomic_DNA"/>
</dbReference>
<organism evidence="4 7">
    <name type="scientific">Ktedonospora formicarum</name>
    <dbReference type="NCBI Taxonomy" id="2778364"/>
    <lineage>
        <taxon>Bacteria</taxon>
        <taxon>Bacillati</taxon>
        <taxon>Chloroflexota</taxon>
        <taxon>Ktedonobacteria</taxon>
        <taxon>Ktedonobacterales</taxon>
        <taxon>Ktedonobacteraceae</taxon>
        <taxon>Ktedonospora</taxon>
    </lineage>
</organism>
<feature type="domain" description="Transposase IS4-like" evidence="1">
    <location>
        <begin position="137"/>
        <end position="358"/>
    </location>
</feature>
<dbReference type="AlphaFoldDB" id="A0A8J3I7C2"/>
<dbReference type="PANTHER" id="PTHR30298:SF0">
    <property type="entry name" value="PROTEIN YBFL-RELATED"/>
    <property type="match status" value="1"/>
</dbReference>
<dbReference type="InterPro" id="IPR032806">
    <property type="entry name" value="YbfD_N"/>
</dbReference>
<dbReference type="InterPro" id="IPR051698">
    <property type="entry name" value="Transposase_11-like"/>
</dbReference>